<gene>
    <name evidence="1" type="ORF">HMPREF0971_02368</name>
</gene>
<accession>D1QTN9</accession>
<reference evidence="1 2" key="1">
    <citation type="submission" date="2009-11" db="EMBL/GenBank/DDBJ databases">
        <authorList>
            <person name="Weinstock G."/>
            <person name="Sodergren E."/>
            <person name="Clifton S."/>
            <person name="Fulton L."/>
            <person name="Fulton B."/>
            <person name="Courtney L."/>
            <person name="Fronick C."/>
            <person name="Harrison M."/>
            <person name="Strong C."/>
            <person name="Farmer C."/>
            <person name="Delahaunty K."/>
            <person name="Markovic C."/>
            <person name="Hall O."/>
            <person name="Minx P."/>
            <person name="Tomlinson C."/>
            <person name="Mitreva M."/>
            <person name="Nelson J."/>
            <person name="Hou S."/>
            <person name="Wollam A."/>
            <person name="Pepin K.H."/>
            <person name="Johnson M."/>
            <person name="Bhonagiri V."/>
            <person name="Nash W.E."/>
            <person name="Warren W."/>
            <person name="Chinwalla A."/>
            <person name="Mardis E.R."/>
            <person name="Wilson R.K."/>
        </authorList>
    </citation>
    <scope>NUCLEOTIDE SEQUENCE [LARGE SCALE GENOMIC DNA]</scope>
    <source>
        <strain evidence="1 2">F0302</strain>
    </source>
</reference>
<dbReference type="EMBL" id="ACUZ02000039">
    <property type="protein sequence ID" value="EFB31219.1"/>
    <property type="molecule type" value="Genomic_DNA"/>
</dbReference>
<comment type="caution">
    <text evidence="1">The sequence shown here is derived from an EMBL/GenBank/DDBJ whole genome shotgun (WGS) entry which is preliminary data.</text>
</comment>
<evidence type="ECO:0000313" key="1">
    <source>
        <dbReference type="EMBL" id="EFB31219.1"/>
    </source>
</evidence>
<name>D1QTN9_9BACT</name>
<proteinExistence type="predicted"/>
<dbReference type="HOGENOM" id="CLU_2094630_0_0_10"/>
<dbReference type="AlphaFoldDB" id="D1QTN9"/>
<sequence length="116" mass="13605">MEDTAPNSTTVCRFWNTLVEAGLYDMILDEMNRKLKEKDIIVRNDAIVETSIIDTPHRPRGYREYEVMEDCNEEDGRETLQEAMLKEVVKSNVDGDARWNVRCQTKVHNCKYSYLL</sequence>
<evidence type="ECO:0000313" key="2">
    <source>
        <dbReference type="Proteomes" id="UP000004079"/>
    </source>
</evidence>
<dbReference type="Proteomes" id="UP000004079">
    <property type="component" value="Unassembled WGS sequence"/>
</dbReference>
<protein>
    <submittedName>
        <fullName evidence="1">Uncharacterized protein</fullName>
    </submittedName>
</protein>
<organism evidence="1 2">
    <name type="scientific">Segatella oris F0302</name>
    <dbReference type="NCBI Taxonomy" id="649760"/>
    <lineage>
        <taxon>Bacteria</taxon>
        <taxon>Pseudomonadati</taxon>
        <taxon>Bacteroidota</taxon>
        <taxon>Bacteroidia</taxon>
        <taxon>Bacteroidales</taxon>
        <taxon>Prevotellaceae</taxon>
        <taxon>Segatella</taxon>
    </lineage>
</organism>